<sequence length="238" mass="26324">MLLAAAPSLPPTSSSHILPPSPINLSTPCTTLPISMSVSSPAVASPSVESDAASGGLTDKPVPRLRKSASHLAQVQVQNRRRDYLHRHPSYFDNIEHELADPVLYERLVKRHQSAAEREAEGRAKGYGRTLEADLVRGETKLATLRDAQEPSSAGGVEEAWDQPAETKAQGLQLWRLFLTDRFVRGRDTEFAYEAVDGSEEYDGLARREAEEQWFDEEEPMRVDDAALLKGETGIQDF</sequence>
<feature type="domain" description="CCD97-like C-terminal" evidence="2">
    <location>
        <begin position="79"/>
        <end position="150"/>
    </location>
</feature>
<organism evidence="3 4">
    <name type="scientific">Beauveria bassiana</name>
    <name type="common">White muscardine disease fungus</name>
    <name type="synonym">Tritirachium shiotae</name>
    <dbReference type="NCBI Taxonomy" id="176275"/>
    <lineage>
        <taxon>Eukaryota</taxon>
        <taxon>Fungi</taxon>
        <taxon>Dikarya</taxon>
        <taxon>Ascomycota</taxon>
        <taxon>Pezizomycotina</taxon>
        <taxon>Sordariomycetes</taxon>
        <taxon>Hypocreomycetidae</taxon>
        <taxon>Hypocreales</taxon>
        <taxon>Cordycipitaceae</taxon>
        <taxon>Beauveria</taxon>
    </lineage>
</organism>
<proteinExistence type="predicted"/>
<feature type="compositionally biased region" description="Low complexity" evidence="1">
    <location>
        <begin position="1"/>
        <end position="15"/>
    </location>
</feature>
<evidence type="ECO:0000313" key="4">
    <source>
        <dbReference type="Proteomes" id="UP000237441"/>
    </source>
</evidence>
<dbReference type="PANTHER" id="PTHR31840">
    <property type="entry name" value="COILED-COIL DOMAIN-CONTAINING PROTEIN 97"/>
    <property type="match status" value="1"/>
</dbReference>
<evidence type="ECO:0000256" key="1">
    <source>
        <dbReference type="SAM" id="MobiDB-lite"/>
    </source>
</evidence>
<dbReference type="Pfam" id="PF09747">
    <property type="entry name" value="CCD97-like_C"/>
    <property type="match status" value="2"/>
</dbReference>
<dbReference type="AlphaFoldDB" id="A0A2S7YFY4"/>
<comment type="caution">
    <text evidence="3">The sequence shown here is derived from an EMBL/GenBank/DDBJ whole genome shotgun (WGS) entry which is preliminary data.</text>
</comment>
<protein>
    <recommendedName>
        <fullName evidence="2">CCD97-like C-terminal domain-containing protein</fullName>
    </recommendedName>
</protein>
<name>A0A2S7YFY4_BEABA</name>
<dbReference type="EMBL" id="JRHA01000005">
    <property type="protein sequence ID" value="PQK14914.1"/>
    <property type="molecule type" value="Genomic_DNA"/>
</dbReference>
<dbReference type="InterPro" id="IPR018613">
    <property type="entry name" value="Ccdc97-like"/>
</dbReference>
<dbReference type="InterPro" id="IPR040233">
    <property type="entry name" value="CCD97-like_C"/>
</dbReference>
<feature type="domain" description="CCD97-like C-terminal" evidence="2">
    <location>
        <begin position="157"/>
        <end position="218"/>
    </location>
</feature>
<gene>
    <name evidence="3" type="ORF">BB8028_0005g04320</name>
</gene>
<evidence type="ECO:0000259" key="2">
    <source>
        <dbReference type="Pfam" id="PF09747"/>
    </source>
</evidence>
<reference evidence="3 4" key="1">
    <citation type="submission" date="2016-07" db="EMBL/GenBank/DDBJ databases">
        <title>Comparative genomics of the entomopathogenic fungus Beauveria bassiana.</title>
        <authorList>
            <person name="Valero Jimenez C.A."/>
            <person name="Zwaan B.J."/>
            <person name="Van Kan J.A."/>
            <person name="Takken W."/>
            <person name="Debets A.J."/>
            <person name="Schoustra S.E."/>
            <person name="Koenraadt C.J."/>
        </authorList>
    </citation>
    <scope>NUCLEOTIDE SEQUENCE [LARGE SCALE GENOMIC DNA]</scope>
    <source>
        <strain evidence="3 4">ARSEF 8028</strain>
    </source>
</reference>
<evidence type="ECO:0000313" key="3">
    <source>
        <dbReference type="EMBL" id="PQK14914.1"/>
    </source>
</evidence>
<feature type="region of interest" description="Disordered" evidence="1">
    <location>
        <begin position="1"/>
        <end position="21"/>
    </location>
</feature>
<dbReference type="Proteomes" id="UP000237441">
    <property type="component" value="Unassembled WGS sequence"/>
</dbReference>
<dbReference type="PANTHER" id="PTHR31840:SF1">
    <property type="entry name" value="COILED-COIL DOMAIN-CONTAINING PROTEIN 97"/>
    <property type="match status" value="1"/>
</dbReference>
<accession>A0A2S7YFY4</accession>
<dbReference type="OrthoDB" id="333176at2759"/>